<protein>
    <submittedName>
        <fullName evidence="1">Uncharacterized protein</fullName>
    </submittedName>
</protein>
<keyword evidence="2" id="KW-1185">Reference proteome</keyword>
<evidence type="ECO:0000313" key="1">
    <source>
        <dbReference type="EMBL" id="MCT4332931.1"/>
    </source>
</evidence>
<reference evidence="1 2" key="1">
    <citation type="submission" date="2022-04" db="EMBL/GenBank/DDBJ databases">
        <title>Paracoccus sp. YLB-12 draft genome sequence.</title>
        <authorList>
            <person name="Yu L."/>
        </authorList>
    </citation>
    <scope>NUCLEOTIDE SEQUENCE [LARGE SCALE GENOMIC DNA]</scope>
    <source>
        <strain evidence="1 2">YLB-12</strain>
    </source>
</reference>
<organism evidence="1 2">
    <name type="scientific">Paracoccus maritimus</name>
    <dbReference type="NCBI Taxonomy" id="2933292"/>
    <lineage>
        <taxon>Bacteria</taxon>
        <taxon>Pseudomonadati</taxon>
        <taxon>Pseudomonadota</taxon>
        <taxon>Alphaproteobacteria</taxon>
        <taxon>Rhodobacterales</taxon>
        <taxon>Paracoccaceae</taxon>
        <taxon>Paracoccus</taxon>
    </lineage>
</organism>
<evidence type="ECO:0000313" key="2">
    <source>
        <dbReference type="Proteomes" id="UP001320702"/>
    </source>
</evidence>
<dbReference type="Proteomes" id="UP001320702">
    <property type="component" value="Unassembled WGS sequence"/>
</dbReference>
<sequence length="344" mass="36623">MSFGRYFASFGNKFSSHHNRHDSWWGHGRDRDHCADDDTAPQPSVDGGQVNWTLSGKGVTVNVSATQNADGKIVFTYEQVKGHADLTGFFVDAGNDGGKIGSAGLFNNMWGRDTDGDRLDGFDFAQKIGSVHGWDADNRDGELTVSLKDLGVSSLAELAEAEIGIRAGGIGWCGLESAKLAGTGTYTPPASTLPDEQIDLNFPGTGAGATSLTLVFGATYDAATNTWNQPEGDVNADWLYSVKLDTGAANLPTDLDSYIDTLLADLIEADPNVSAGSSLKGVFIQAEGEETQFYYHSEFNANGEMPDEIPGDFAVDPITGDLTPPEAIDMAYNTTISGDEFMFA</sequence>
<proteinExistence type="predicted"/>
<accession>A0ABT2K970</accession>
<dbReference type="RefSeq" id="WP_260276812.1">
    <property type="nucleotide sequence ID" value="NZ_JANAVZ010000004.1"/>
</dbReference>
<comment type="caution">
    <text evidence="1">The sequence shown here is derived from an EMBL/GenBank/DDBJ whole genome shotgun (WGS) entry which is preliminary data.</text>
</comment>
<gene>
    <name evidence="1" type="ORF">MU516_08615</name>
</gene>
<name>A0ABT2K970_9RHOB</name>
<dbReference type="EMBL" id="JANAVZ010000004">
    <property type="protein sequence ID" value="MCT4332931.1"/>
    <property type="molecule type" value="Genomic_DNA"/>
</dbReference>